<dbReference type="EMBL" id="JACIET010000001">
    <property type="protein sequence ID" value="MBB4011558.1"/>
    <property type="molecule type" value="Genomic_DNA"/>
</dbReference>
<dbReference type="AlphaFoldDB" id="A0A840BIW9"/>
<comment type="caution">
    <text evidence="2">The sequence shown here is derived from an EMBL/GenBank/DDBJ whole genome shotgun (WGS) entry which is preliminary data.</text>
</comment>
<feature type="signal peptide" evidence="1">
    <location>
        <begin position="1"/>
        <end position="22"/>
    </location>
</feature>
<dbReference type="Proteomes" id="UP000561045">
    <property type="component" value="Unassembled WGS sequence"/>
</dbReference>
<evidence type="ECO:0000256" key="1">
    <source>
        <dbReference type="SAM" id="SignalP"/>
    </source>
</evidence>
<sequence>MHSRKSSIVAGVIALSVLSACAVLDSRPDSTASAGSWNIVRKSESVEVMVRKGVPEGALKTPGLGTVRVHSSFAGDDVEEVQRIADALTSKLKTELPAAGDGASTLNVTISELSPVSPALNVASALLVFYPLDTGGATIEAELVDSGGTRVAVWRERLSGGLGLTGSLSRWAKVRNAVVAWGEACAHQPPWLMPAKVAAL</sequence>
<gene>
    <name evidence="2" type="ORF">GGR36_000866</name>
</gene>
<feature type="chain" id="PRO_5032904357" description="DUF3313 domain-containing protein" evidence="1">
    <location>
        <begin position="23"/>
        <end position="200"/>
    </location>
</feature>
<dbReference type="RefSeq" id="WP_183632245.1">
    <property type="nucleotide sequence ID" value="NZ_BAABLE010000011.1"/>
</dbReference>
<proteinExistence type="predicted"/>
<name>A0A840BIW9_9RHOO</name>
<keyword evidence="1" id="KW-0732">Signal</keyword>
<evidence type="ECO:0008006" key="4">
    <source>
        <dbReference type="Google" id="ProtNLM"/>
    </source>
</evidence>
<evidence type="ECO:0000313" key="2">
    <source>
        <dbReference type="EMBL" id="MBB4011558.1"/>
    </source>
</evidence>
<evidence type="ECO:0000313" key="3">
    <source>
        <dbReference type="Proteomes" id="UP000561045"/>
    </source>
</evidence>
<keyword evidence="3" id="KW-1185">Reference proteome</keyword>
<reference evidence="2 3" key="1">
    <citation type="submission" date="2020-08" db="EMBL/GenBank/DDBJ databases">
        <title>Genomic Encyclopedia of Type Strains, Phase IV (KMG-IV): sequencing the most valuable type-strain genomes for metagenomic binning, comparative biology and taxonomic classification.</title>
        <authorList>
            <person name="Goeker M."/>
        </authorList>
    </citation>
    <scope>NUCLEOTIDE SEQUENCE [LARGE SCALE GENOMIC DNA]</scope>
    <source>
        <strain evidence="2 3">DSM 106739</strain>
    </source>
</reference>
<dbReference type="PROSITE" id="PS51257">
    <property type="entry name" value="PROKAR_LIPOPROTEIN"/>
    <property type="match status" value="1"/>
</dbReference>
<accession>A0A840BIW9</accession>
<protein>
    <recommendedName>
        <fullName evidence="4">DUF3313 domain-containing protein</fullName>
    </recommendedName>
</protein>
<organism evidence="2 3">
    <name type="scientific">Niveibacterium umoris</name>
    <dbReference type="NCBI Taxonomy" id="1193620"/>
    <lineage>
        <taxon>Bacteria</taxon>
        <taxon>Pseudomonadati</taxon>
        <taxon>Pseudomonadota</taxon>
        <taxon>Betaproteobacteria</taxon>
        <taxon>Rhodocyclales</taxon>
        <taxon>Rhodocyclaceae</taxon>
        <taxon>Niveibacterium</taxon>
    </lineage>
</organism>